<evidence type="ECO:0000313" key="4">
    <source>
        <dbReference type="Proteomes" id="UP000247498"/>
    </source>
</evidence>
<feature type="compositionally biased region" description="Basic and acidic residues" evidence="1">
    <location>
        <begin position="325"/>
        <end position="338"/>
    </location>
</feature>
<dbReference type="InParanoid" id="A0A2V0P3Y5"/>
<keyword evidence="4" id="KW-1185">Reference proteome</keyword>
<dbReference type="Proteomes" id="UP000247498">
    <property type="component" value="Unassembled WGS sequence"/>
</dbReference>
<feature type="compositionally biased region" description="Basic residues" evidence="1">
    <location>
        <begin position="315"/>
        <end position="324"/>
    </location>
</feature>
<sequence length="350" mass="37600">MPSHARASAATAASAAAALLLLLLFAAGAEGHAIMVQPPSRNWLAYLRHEEFRPHELSMGGARVVSDNGNLRYPAGRRGGCGDRFDAPRYAAPGPVRAAYRAGQTVNVDVALMSNHAGRFAVQVCDLMAGRQAQAQGRCYDLRLAASPNPTRFFFLPNVRGGWGGGNWGGDEPSYGDGTFSAYPMPAISSGWGCTNQATCDSFRGMWVYRTQWQLPGNFTCEHCKLQWTWTTGHNCWPTCDAGDASLQCTNRQPFPACGQPGAGYPEEFVNCADISVSEKADPAASNSPPWGAAVAGSMRSGLWGTVRPPVMSKRSNRDRRSRKAWAEPEAEAKAEAKAHRHGTQAPEAA</sequence>
<keyword evidence="2" id="KW-0732">Signal</keyword>
<organism evidence="3 4">
    <name type="scientific">Raphidocelis subcapitata</name>
    <dbReference type="NCBI Taxonomy" id="307507"/>
    <lineage>
        <taxon>Eukaryota</taxon>
        <taxon>Viridiplantae</taxon>
        <taxon>Chlorophyta</taxon>
        <taxon>core chlorophytes</taxon>
        <taxon>Chlorophyceae</taxon>
        <taxon>CS clade</taxon>
        <taxon>Sphaeropleales</taxon>
        <taxon>Selenastraceae</taxon>
        <taxon>Raphidocelis</taxon>
    </lineage>
</organism>
<feature type="region of interest" description="Disordered" evidence="1">
    <location>
        <begin position="303"/>
        <end position="350"/>
    </location>
</feature>
<comment type="caution">
    <text evidence="3">The sequence shown here is derived from an EMBL/GenBank/DDBJ whole genome shotgun (WGS) entry which is preliminary data.</text>
</comment>
<evidence type="ECO:0000313" key="3">
    <source>
        <dbReference type="EMBL" id="GBF92563.1"/>
    </source>
</evidence>
<dbReference type="STRING" id="307507.A0A2V0P3Y5"/>
<reference evidence="3 4" key="1">
    <citation type="journal article" date="2018" name="Sci. Rep.">
        <title>Raphidocelis subcapitata (=Pseudokirchneriella subcapitata) provides an insight into genome evolution and environmental adaptations in the Sphaeropleales.</title>
        <authorList>
            <person name="Suzuki S."/>
            <person name="Yamaguchi H."/>
            <person name="Nakajima N."/>
            <person name="Kawachi M."/>
        </authorList>
    </citation>
    <scope>NUCLEOTIDE SEQUENCE [LARGE SCALE GENOMIC DNA]</scope>
    <source>
        <strain evidence="3 4">NIES-35</strain>
    </source>
</reference>
<accession>A0A2V0P3Y5</accession>
<gene>
    <name evidence="3" type="ORF">Rsub_05177</name>
</gene>
<feature type="signal peptide" evidence="2">
    <location>
        <begin position="1"/>
        <end position="31"/>
    </location>
</feature>
<evidence type="ECO:0000256" key="2">
    <source>
        <dbReference type="SAM" id="SignalP"/>
    </source>
</evidence>
<proteinExistence type="predicted"/>
<dbReference type="AlphaFoldDB" id="A0A2V0P3Y5"/>
<name>A0A2V0P3Y5_9CHLO</name>
<dbReference type="EMBL" id="BDRX01000033">
    <property type="protein sequence ID" value="GBF92563.1"/>
    <property type="molecule type" value="Genomic_DNA"/>
</dbReference>
<feature type="chain" id="PRO_5015890210" evidence="2">
    <location>
        <begin position="32"/>
        <end position="350"/>
    </location>
</feature>
<protein>
    <submittedName>
        <fullName evidence="3">Uncharacterized protein</fullName>
    </submittedName>
</protein>
<dbReference type="OrthoDB" id="76388at2759"/>
<evidence type="ECO:0000256" key="1">
    <source>
        <dbReference type="SAM" id="MobiDB-lite"/>
    </source>
</evidence>